<dbReference type="PANTHER" id="PTHR42951:SF4">
    <property type="entry name" value="ACYL-COENZYME A THIOESTERASE MBLAC2"/>
    <property type="match status" value="1"/>
</dbReference>
<dbReference type="PROSITE" id="PS51272">
    <property type="entry name" value="SLH"/>
    <property type="match status" value="1"/>
</dbReference>
<keyword evidence="1" id="KW-0677">Repeat</keyword>
<sequence length="902" mass="100053">MKEEKNMAMEETAKPGMTRRQFMKGMALGAASLSLAAILPGCGSSNSGTTAAASAADTTAAAATTAAAETTAAAAAPTGGIYIDGGDVNMDGQSYTLEFVQPVKLVAKIDGKEITDGTWRSTNKHLVSVTPDGTIQMRDGVGGYDVDVTWTFEDTEYKVTFHTGQTAGPEAIQIDSPMTRGAFMIRLAKYFGWPHYNAVMDDGTDIDDDGNIMTTERVRNYYDVTGDSDYVKPIESALDMGVLKAESPDDCFWPMSAMTREDAAVIIYNAFHMTPLEQDYISGFEDAGNINADCKDALNTLVGRNFMRGRTNSTLNPTDGITDTEARIIIESIDSRVVCPVWAMPVSHRKFVRCRPEWFTSTKDAVVHWRCRAFNLSHEQMKGMSVQDRGVGVILDPEWGDWYDYIPGYSTDPMFGLNNNKDFPYDNVYFCVEVECYATKDGLEDSPSTTFLWRIDRPAWHDFAEDKLHDGGDNFPMVYRFFDNFQAAAYYIEGSESGILYDGLMPTSTNRTLYDRVKEIATKPFVFVLGHNHPDHKGALAPFFNAGGDVYLADRVGPMDTEWSIEVYNKEYTSANPVIDETITGTYTGENVHIMKEGDVIDLGNCKFECFRLPGHCDDLMIIYDRENGLMFASDIYAVNRYWVADQFSARGMKQDLVLSLQQQLMDLYTKDGATVKELYTGHNRVGVGGDYLMMWEQCLQKLVNYGPDAVSDDRRGDGAIVVKDGNTYETMNWTAFSQSGAMVRNEYTGTADGKTFYRIEVDNRGGETPLVESNLYFDYKTNAALSNISFKDAVLVGHEFKYKTGFDEAEELLPDGRLKYVLENKFVPFEYEYDVTITSGQKTVTFTPVAMSDRITAMTVNGNPASSRCPITVDTGSAAVIEVTGPDGATKLSYTLNFVTA</sequence>
<dbReference type="InterPro" id="IPR025883">
    <property type="entry name" value="Cadherin-like_domain"/>
</dbReference>
<dbReference type="SMART" id="SM00849">
    <property type="entry name" value="Lactamase_B"/>
    <property type="match status" value="1"/>
</dbReference>
<dbReference type="InterPro" id="IPR050855">
    <property type="entry name" value="NDM-1-like"/>
</dbReference>
<dbReference type="SUPFAM" id="SSF56281">
    <property type="entry name" value="Metallo-hydrolase/oxidoreductase"/>
    <property type="match status" value="1"/>
</dbReference>
<evidence type="ECO:0000313" key="4">
    <source>
        <dbReference type="Proteomes" id="UP001198182"/>
    </source>
</evidence>
<dbReference type="InterPro" id="IPR001279">
    <property type="entry name" value="Metallo-B-lactamas"/>
</dbReference>
<evidence type="ECO:0000256" key="1">
    <source>
        <dbReference type="ARBA" id="ARBA00022737"/>
    </source>
</evidence>
<proteinExistence type="predicted"/>
<dbReference type="InterPro" id="IPR036866">
    <property type="entry name" value="RibonucZ/Hydroxyglut_hydro"/>
</dbReference>
<dbReference type="PROSITE" id="PS51318">
    <property type="entry name" value="TAT"/>
    <property type="match status" value="1"/>
</dbReference>
<organism evidence="3 4">
    <name type="scientific">Hominifimenecus microfluidus</name>
    <dbReference type="NCBI Taxonomy" id="2885348"/>
    <lineage>
        <taxon>Bacteria</taxon>
        <taxon>Bacillati</taxon>
        <taxon>Bacillota</taxon>
        <taxon>Clostridia</taxon>
        <taxon>Lachnospirales</taxon>
        <taxon>Lachnospiraceae</taxon>
        <taxon>Hominifimenecus</taxon>
    </lineage>
</organism>
<keyword evidence="4" id="KW-1185">Reference proteome</keyword>
<dbReference type="AlphaFoldDB" id="A0AAE3E7Z4"/>
<dbReference type="PANTHER" id="PTHR42951">
    <property type="entry name" value="METALLO-BETA-LACTAMASE DOMAIN-CONTAINING"/>
    <property type="match status" value="1"/>
</dbReference>
<dbReference type="EMBL" id="JAJEQR010000005">
    <property type="protein sequence ID" value="MCC2229829.1"/>
    <property type="molecule type" value="Genomic_DNA"/>
</dbReference>
<dbReference type="Pfam" id="PF12733">
    <property type="entry name" value="Cadherin-like"/>
    <property type="match status" value="1"/>
</dbReference>
<dbReference type="RefSeq" id="WP_308452617.1">
    <property type="nucleotide sequence ID" value="NZ_JAJEQR010000005.1"/>
</dbReference>
<name>A0AAE3E7Z4_9FIRM</name>
<accession>A0AAE3E7Z4</accession>
<feature type="domain" description="SLH" evidence="2">
    <location>
        <begin position="217"/>
        <end position="281"/>
    </location>
</feature>
<dbReference type="InterPro" id="IPR001119">
    <property type="entry name" value="SLH_dom"/>
</dbReference>
<gene>
    <name evidence="3" type="ORF">LKD81_02265</name>
</gene>
<dbReference type="InterPro" id="IPR006311">
    <property type="entry name" value="TAT_signal"/>
</dbReference>
<reference evidence="3" key="1">
    <citation type="submission" date="2021-10" db="EMBL/GenBank/DDBJ databases">
        <title>Anaerobic single-cell dispensing facilitates the cultivation of human gut bacteria.</title>
        <authorList>
            <person name="Afrizal A."/>
        </authorList>
    </citation>
    <scope>NUCLEOTIDE SEQUENCE</scope>
    <source>
        <strain evidence="3">CLA-AA-H215</strain>
    </source>
</reference>
<evidence type="ECO:0000313" key="3">
    <source>
        <dbReference type="EMBL" id="MCC2229829.1"/>
    </source>
</evidence>
<comment type="caution">
    <text evidence="3">The sequence shown here is derived from an EMBL/GenBank/DDBJ whole genome shotgun (WGS) entry which is preliminary data.</text>
</comment>
<dbReference type="Proteomes" id="UP001198182">
    <property type="component" value="Unassembled WGS sequence"/>
</dbReference>
<dbReference type="Pfam" id="PF00753">
    <property type="entry name" value="Lactamase_B"/>
    <property type="match status" value="1"/>
</dbReference>
<protein>
    <submittedName>
        <fullName evidence="3">Cadherin-like beta sandwich domain-containing protein</fullName>
    </submittedName>
</protein>
<dbReference type="Gene3D" id="3.60.15.10">
    <property type="entry name" value="Ribonuclease Z/Hydroxyacylglutathione hydrolase-like"/>
    <property type="match status" value="1"/>
</dbReference>
<evidence type="ECO:0000259" key="2">
    <source>
        <dbReference type="PROSITE" id="PS51272"/>
    </source>
</evidence>